<feature type="signal peptide" evidence="1">
    <location>
        <begin position="1"/>
        <end position="20"/>
    </location>
</feature>
<dbReference type="Gene3D" id="3.40.190.10">
    <property type="entry name" value="Periplasmic binding protein-like II"/>
    <property type="match status" value="2"/>
</dbReference>
<dbReference type="EMBL" id="JADBEB010000001">
    <property type="protein sequence ID" value="MBE1490943.1"/>
    <property type="molecule type" value="Genomic_DNA"/>
</dbReference>
<dbReference type="RefSeq" id="WP_192770128.1">
    <property type="nucleotide sequence ID" value="NZ_JADBEB010000001.1"/>
</dbReference>
<reference evidence="2" key="1">
    <citation type="submission" date="2020-10" db="EMBL/GenBank/DDBJ databases">
        <title>Sequencing the genomes of 1000 actinobacteria strains.</title>
        <authorList>
            <person name="Klenk H.-P."/>
        </authorList>
    </citation>
    <scope>NUCLEOTIDE SEQUENCE</scope>
    <source>
        <strain evidence="2">DSM 46832</strain>
    </source>
</reference>
<dbReference type="PANTHER" id="PTHR43649:SF30">
    <property type="entry name" value="ABC TRANSPORTER SUBSTRATE-BINDING PROTEIN"/>
    <property type="match status" value="1"/>
</dbReference>
<keyword evidence="3" id="KW-1185">Reference proteome</keyword>
<accession>A0A927MFW5</accession>
<evidence type="ECO:0000256" key="1">
    <source>
        <dbReference type="SAM" id="SignalP"/>
    </source>
</evidence>
<keyword evidence="1" id="KW-0732">Signal</keyword>
<dbReference type="Pfam" id="PF13416">
    <property type="entry name" value="SBP_bac_8"/>
    <property type="match status" value="1"/>
</dbReference>
<dbReference type="CDD" id="cd14748">
    <property type="entry name" value="PBP2_UgpB"/>
    <property type="match status" value="1"/>
</dbReference>
<organism evidence="2 3">
    <name type="scientific">Plantactinospora soyae</name>
    <dbReference type="NCBI Taxonomy" id="1544732"/>
    <lineage>
        <taxon>Bacteria</taxon>
        <taxon>Bacillati</taxon>
        <taxon>Actinomycetota</taxon>
        <taxon>Actinomycetes</taxon>
        <taxon>Micromonosporales</taxon>
        <taxon>Micromonosporaceae</taxon>
        <taxon>Plantactinospora</taxon>
    </lineage>
</organism>
<dbReference type="InterPro" id="IPR006059">
    <property type="entry name" value="SBP"/>
</dbReference>
<dbReference type="Proteomes" id="UP000649753">
    <property type="component" value="Unassembled WGS sequence"/>
</dbReference>
<proteinExistence type="predicted"/>
<protein>
    <submittedName>
        <fullName evidence="2">Sn-glycerol 3-phosphate transport system substrate-binding protein</fullName>
    </submittedName>
</protein>
<dbReference type="InterPro" id="IPR006311">
    <property type="entry name" value="TAT_signal"/>
</dbReference>
<comment type="caution">
    <text evidence="2">The sequence shown here is derived from an EMBL/GenBank/DDBJ whole genome shotgun (WGS) entry which is preliminary data.</text>
</comment>
<evidence type="ECO:0000313" key="2">
    <source>
        <dbReference type="EMBL" id="MBE1490943.1"/>
    </source>
</evidence>
<dbReference type="AlphaFoldDB" id="A0A927MFW5"/>
<evidence type="ECO:0000313" key="3">
    <source>
        <dbReference type="Proteomes" id="UP000649753"/>
    </source>
</evidence>
<dbReference type="PROSITE" id="PS51318">
    <property type="entry name" value="TAT"/>
    <property type="match status" value="1"/>
</dbReference>
<gene>
    <name evidence="2" type="ORF">H4W31_006581</name>
</gene>
<dbReference type="SUPFAM" id="SSF53850">
    <property type="entry name" value="Periplasmic binding protein-like II"/>
    <property type="match status" value="1"/>
</dbReference>
<dbReference type="PANTHER" id="PTHR43649">
    <property type="entry name" value="ARABINOSE-BINDING PROTEIN-RELATED"/>
    <property type="match status" value="1"/>
</dbReference>
<sequence>MSTPLSRRRLLGLAGGAALALTPLGCGGGGGSGGSQFSQPKGDVPGQYAKRQRVVVWYPYSGVPADAFNRLVGKFNESQQDVYLEAQFQGTYDEVSQKLAAGLQARQIPELCIFSEVTWHRFHLNQTLEPMTGYFDNGFSPAEYVDSLIAEGTVRNEVWWVPFGRSTPLFYYNRDMFAKAGLPDRGPKTWDELREWAPALQKVSVGGRAPRLHAYPRVDGDWMFQGAVWQWGGNYSKGMEVAIDTGGAVEAGEWQRRLIHQDKLAYMTESPRVDFTNGLVGTLQDSTGVMTTLTKEAKFAFGAAFLPEQKAFGCPTGGGGLAMLAGPPKERKEAAFEFIRFAARPENVAQWSVDTGYLPSTKAAQQTPELQKLFTERPGYKVAVDQLPKTQAQDQVRLLVPNANKAIYGGLQKIYADNQPAQQVFSAVAEELRKNAESVKDAVAKYS</sequence>
<name>A0A927MFW5_9ACTN</name>
<feature type="chain" id="PRO_5039634906" evidence="1">
    <location>
        <begin position="21"/>
        <end position="447"/>
    </location>
</feature>
<dbReference type="InterPro" id="IPR050490">
    <property type="entry name" value="Bact_solute-bd_prot1"/>
</dbReference>